<evidence type="ECO:0000256" key="3">
    <source>
        <dbReference type="ARBA" id="ARBA00022989"/>
    </source>
</evidence>
<dbReference type="InterPro" id="IPR047662">
    <property type="entry name" value="SemiSWEET"/>
</dbReference>
<feature type="transmembrane region" description="Helical" evidence="5">
    <location>
        <begin position="58"/>
        <end position="77"/>
    </location>
</feature>
<keyword evidence="4 5" id="KW-0472">Membrane</keyword>
<feature type="transmembrane region" description="Helical" evidence="5">
    <location>
        <begin position="34"/>
        <end position="51"/>
    </location>
</feature>
<keyword evidence="3 5" id="KW-1133">Transmembrane helix</keyword>
<dbReference type="STRING" id="1237085.Ngar_c29760"/>
<dbReference type="Proteomes" id="UP000008037">
    <property type="component" value="Chromosome"/>
</dbReference>
<evidence type="ECO:0000256" key="1">
    <source>
        <dbReference type="ARBA" id="ARBA00004141"/>
    </source>
</evidence>
<dbReference type="GO" id="GO:0016020">
    <property type="term" value="C:membrane"/>
    <property type="evidence" value="ECO:0007669"/>
    <property type="project" value="UniProtKB-SubCell"/>
</dbReference>
<evidence type="ECO:0000256" key="4">
    <source>
        <dbReference type="ARBA" id="ARBA00023136"/>
    </source>
</evidence>
<evidence type="ECO:0008006" key="8">
    <source>
        <dbReference type="Google" id="ProtNLM"/>
    </source>
</evidence>
<dbReference type="BioCyc" id="CNIT1237085:G1324-2976-MONOMER"/>
<dbReference type="GO" id="GO:0051119">
    <property type="term" value="F:sugar transmembrane transporter activity"/>
    <property type="evidence" value="ECO:0007669"/>
    <property type="project" value="InterPro"/>
</dbReference>
<dbReference type="Gene3D" id="1.20.1280.290">
    <property type="match status" value="1"/>
</dbReference>
<dbReference type="InterPro" id="IPR006603">
    <property type="entry name" value="PQ-loop_rpt"/>
</dbReference>
<evidence type="ECO:0000256" key="2">
    <source>
        <dbReference type="ARBA" id="ARBA00022692"/>
    </source>
</evidence>
<comment type="subcellular location">
    <subcellularLocation>
        <location evidence="1">Membrane</location>
        <topology evidence="1">Multi-pass membrane protein</topology>
    </subcellularLocation>
</comment>
<organism evidence="6 7">
    <name type="scientific">Nitrososphaera gargensis (strain Ga9.2)</name>
    <dbReference type="NCBI Taxonomy" id="1237085"/>
    <lineage>
        <taxon>Archaea</taxon>
        <taxon>Nitrososphaerota</taxon>
        <taxon>Nitrososphaeria</taxon>
        <taxon>Nitrososphaerales</taxon>
        <taxon>Nitrososphaeraceae</taxon>
        <taxon>Nitrososphaera</taxon>
    </lineage>
</organism>
<sequence>MISMIGVAAAALTTSSFLPQIVRAYRTKSMGDVSRYLMSMFATGTVLWMVYGIFKEDLVIIGANATATAFNIILLYMKVVYKAKPAKVA</sequence>
<evidence type="ECO:0000256" key="5">
    <source>
        <dbReference type="SAM" id="Phobius"/>
    </source>
</evidence>
<dbReference type="AlphaFoldDB" id="K0INS7"/>
<dbReference type="EMBL" id="CP002408">
    <property type="protein sequence ID" value="AFU59894.1"/>
    <property type="molecule type" value="Genomic_DNA"/>
</dbReference>
<reference evidence="6 7" key="1">
    <citation type="journal article" date="2012" name="Environ. Microbiol.">
        <title>The genome of the ammonia-oxidizing Candidatus Nitrososphaera gargensis: insights into metabolic versatility and environmental adaptations.</title>
        <authorList>
            <person name="Spang A."/>
            <person name="Poehlein A."/>
            <person name="Offre P."/>
            <person name="Zumbragel S."/>
            <person name="Haider S."/>
            <person name="Rychlik N."/>
            <person name="Nowka B."/>
            <person name="Schmeisser C."/>
            <person name="Lebedeva E.V."/>
            <person name="Rattei T."/>
            <person name="Bohm C."/>
            <person name="Schmid M."/>
            <person name="Galushko A."/>
            <person name="Hatzenpichler R."/>
            <person name="Weinmaier T."/>
            <person name="Daniel R."/>
            <person name="Schleper C."/>
            <person name="Spieck E."/>
            <person name="Streit W."/>
            <person name="Wagner M."/>
        </authorList>
    </citation>
    <scope>NUCLEOTIDE SEQUENCE [LARGE SCALE GENOMIC DNA]</scope>
    <source>
        <strain evidence="7">Ga9.2</strain>
    </source>
</reference>
<accession>K0INS7</accession>
<keyword evidence="7" id="KW-1185">Reference proteome</keyword>
<gene>
    <name evidence="6" type="ordered locus">Ngar_c29760</name>
</gene>
<dbReference type="NCBIfam" id="NF037968">
    <property type="entry name" value="SemiSWEET_2"/>
    <property type="match status" value="1"/>
</dbReference>
<name>K0INS7_NITGG</name>
<evidence type="ECO:0000313" key="7">
    <source>
        <dbReference type="Proteomes" id="UP000008037"/>
    </source>
</evidence>
<protein>
    <recommendedName>
        <fullName evidence="8">MtN3 and saliva related transmembrane protein</fullName>
    </recommendedName>
</protein>
<dbReference type="Pfam" id="PF04193">
    <property type="entry name" value="PQ-loop"/>
    <property type="match status" value="1"/>
</dbReference>
<dbReference type="HOGENOM" id="CLU_135915_1_1_2"/>
<dbReference type="OrthoDB" id="11322at2157"/>
<evidence type="ECO:0000313" key="6">
    <source>
        <dbReference type="EMBL" id="AFU59894.1"/>
    </source>
</evidence>
<dbReference type="KEGG" id="nga:Ngar_c29760"/>
<proteinExistence type="predicted"/>
<dbReference type="InParanoid" id="K0INS7"/>
<keyword evidence="2 5" id="KW-0812">Transmembrane</keyword>